<dbReference type="Proteomes" id="UP000053748">
    <property type="component" value="Unassembled WGS sequence"/>
</dbReference>
<reference evidence="2" key="1">
    <citation type="submission" date="2017-12" db="EMBL/GenBank/DDBJ databases">
        <title>FDA dAtabase for Regulatory Grade micrObial Sequences (FDA-ARGOS): Supporting development and validation of Infectious Disease Dx tests.</title>
        <authorList>
            <person name="Hoffmann M."/>
            <person name="Allard M."/>
            <person name="Evans P."/>
            <person name="Brown E."/>
            <person name="Tallon L.J."/>
            <person name="Sadzewicz L."/>
            <person name="Sengamalay N."/>
            <person name="Ott S."/>
            <person name="Godinez A."/>
            <person name="Nagaraj S."/>
            <person name="Vavikolanu K."/>
            <person name="Aluvathingal J."/>
            <person name="Nadendla S."/>
            <person name="Hobson J."/>
            <person name="Sichtig H."/>
        </authorList>
    </citation>
    <scope>NUCLEOTIDE SEQUENCE [LARGE SCALE GENOMIC DNA]</scope>
    <source>
        <strain evidence="2">FDAARGOS_113</strain>
    </source>
</reference>
<accession>A0A2J9VKI3</accession>
<comment type="caution">
    <text evidence="2">The sequence shown here is derived from an EMBL/GenBank/DDBJ whole genome shotgun (WGS) entry which is preliminary data.</text>
</comment>
<sequence>MRTLILYRRLFAHGTFGVLCDEFGNELCKTVERPWLDNRKGESCVPNGTYDLLPHQSPKFGKCYALSSPELGVTVYGPSLRTHILIHPANRVDQLQGCIAPGLEFGVLKNDEGKNVWAVLNSKTAFNQLLNWLNNEPARLIIKAA</sequence>
<dbReference type="InterPro" id="IPR043732">
    <property type="entry name" value="DUF5675"/>
</dbReference>
<evidence type="ECO:0000313" key="3">
    <source>
        <dbReference type="Proteomes" id="UP000053748"/>
    </source>
</evidence>
<organism evidence="2 3">
    <name type="scientific">Vibrio mimicus</name>
    <dbReference type="NCBI Taxonomy" id="674"/>
    <lineage>
        <taxon>Bacteria</taxon>
        <taxon>Pseudomonadati</taxon>
        <taxon>Pseudomonadota</taxon>
        <taxon>Gammaproteobacteria</taxon>
        <taxon>Vibrionales</taxon>
        <taxon>Vibrionaceae</taxon>
        <taxon>Vibrio</taxon>
    </lineage>
</organism>
<keyword evidence="3" id="KW-1185">Reference proteome</keyword>
<proteinExistence type="predicted"/>
<evidence type="ECO:0000259" key="1">
    <source>
        <dbReference type="Pfam" id="PF18925"/>
    </source>
</evidence>
<dbReference type="EMBL" id="LOSJ02000001">
    <property type="protein sequence ID" value="PNM64293.1"/>
    <property type="molecule type" value="Genomic_DNA"/>
</dbReference>
<name>A0A2J9VKI3_VIBMI</name>
<dbReference type="AlphaFoldDB" id="A0A2J9VKI3"/>
<gene>
    <name evidence="2" type="ORF">AL544_005115</name>
</gene>
<protein>
    <recommendedName>
        <fullName evidence="1">DUF5675 domain-containing protein</fullName>
    </recommendedName>
</protein>
<dbReference type="OrthoDB" id="8719825at2"/>
<feature type="domain" description="DUF5675" evidence="1">
    <location>
        <begin position="11"/>
        <end position="134"/>
    </location>
</feature>
<dbReference type="RefSeq" id="WP_001259553.1">
    <property type="nucleotide sequence ID" value="NZ_CAWMSS010000002.1"/>
</dbReference>
<evidence type="ECO:0000313" key="2">
    <source>
        <dbReference type="EMBL" id="PNM64293.1"/>
    </source>
</evidence>
<dbReference type="Pfam" id="PF18925">
    <property type="entry name" value="DUF5675"/>
    <property type="match status" value="1"/>
</dbReference>